<feature type="transmembrane region" description="Helical" evidence="2">
    <location>
        <begin position="6"/>
        <end position="26"/>
    </location>
</feature>
<evidence type="ECO:0000256" key="1">
    <source>
        <dbReference type="SAM" id="Coils"/>
    </source>
</evidence>
<dbReference type="EMBL" id="SMUW01000035">
    <property type="protein sequence ID" value="TDK43333.1"/>
    <property type="molecule type" value="Genomic_DNA"/>
</dbReference>
<keyword evidence="2" id="KW-1133">Transmembrane helix</keyword>
<comment type="caution">
    <text evidence="3">The sequence shown here is derived from an EMBL/GenBank/DDBJ whole genome shotgun (WGS) entry which is preliminary data.</text>
</comment>
<sequence length="74" mass="8534">MPVSVLLLTITGALISLLLSIIAFFLKFLIEDFRRLQLEVTELKGKQEGLRSEFDRMYEVLLLIKKRLLRKVGG</sequence>
<reference evidence="3 4" key="1">
    <citation type="submission" date="2019-03" db="EMBL/GenBank/DDBJ databases">
        <title>Algoriphagus aquimaris sp. nov., isolated form marine sediment in Pohang, Korea.</title>
        <authorList>
            <person name="Kim J."/>
            <person name="Yoon S.-H."/>
            <person name="Lee S.-S."/>
        </authorList>
    </citation>
    <scope>NUCLEOTIDE SEQUENCE [LARGE SCALE GENOMIC DNA]</scope>
    <source>
        <strain evidence="3 4">F21</strain>
    </source>
</reference>
<gene>
    <name evidence="3" type="ORF">E1898_12030</name>
</gene>
<proteinExistence type="predicted"/>
<accession>A0A4R5UVQ7</accession>
<dbReference type="RefSeq" id="WP_133391049.1">
    <property type="nucleotide sequence ID" value="NZ_SMUW01000035.1"/>
</dbReference>
<feature type="coiled-coil region" evidence="1">
    <location>
        <begin position="26"/>
        <end position="53"/>
    </location>
</feature>
<evidence type="ECO:0000256" key="2">
    <source>
        <dbReference type="SAM" id="Phobius"/>
    </source>
</evidence>
<protein>
    <submittedName>
        <fullName evidence="3">Uncharacterized protein</fullName>
    </submittedName>
</protein>
<keyword evidence="2" id="KW-0812">Transmembrane</keyword>
<name>A0A4R5UVQ7_9BACT</name>
<keyword evidence="2" id="KW-0472">Membrane</keyword>
<keyword evidence="4" id="KW-1185">Reference proteome</keyword>
<dbReference type="Proteomes" id="UP000295438">
    <property type="component" value="Unassembled WGS sequence"/>
</dbReference>
<evidence type="ECO:0000313" key="3">
    <source>
        <dbReference type="EMBL" id="TDK43333.1"/>
    </source>
</evidence>
<keyword evidence="1" id="KW-0175">Coiled coil</keyword>
<dbReference type="AlphaFoldDB" id="A0A4R5UVQ7"/>
<evidence type="ECO:0000313" key="4">
    <source>
        <dbReference type="Proteomes" id="UP000295438"/>
    </source>
</evidence>
<organism evidence="3 4">
    <name type="scientific">Algoriphagus formosus</name>
    <dbReference type="NCBI Taxonomy" id="2007308"/>
    <lineage>
        <taxon>Bacteria</taxon>
        <taxon>Pseudomonadati</taxon>
        <taxon>Bacteroidota</taxon>
        <taxon>Cytophagia</taxon>
        <taxon>Cytophagales</taxon>
        <taxon>Cyclobacteriaceae</taxon>
        <taxon>Algoriphagus</taxon>
    </lineage>
</organism>